<dbReference type="InterPro" id="IPR052219">
    <property type="entry name" value="Photolyase_Class-2"/>
</dbReference>
<keyword evidence="9" id="KW-0234">DNA repair</keyword>
<evidence type="ECO:0000256" key="7">
    <source>
        <dbReference type="ARBA" id="ARBA00022827"/>
    </source>
</evidence>
<dbReference type="FunFam" id="1.10.579.10:FF:000002">
    <property type="entry name" value="Deoxyribodipyrimidine photolyase"/>
    <property type="match status" value="1"/>
</dbReference>
<sequence>MFYKAFGRRSSPQPMIRALRTFLYTHTHSTSKSCRRTFTLKAALLPPKHLEPFRLNSLCISDLSYSYPTVYWNANCFYLGVRKMSDKKKSKRKADTEELAKESSKKQKTEVTDSQGQGQNGLIKQITESRKKLCESVAEFKFNKKRIKVLSKVQDFPDGKNGVVYWMSRDQRVQDNWAMLYAQRLALKMEVPLHVCFCLVPKFLDATIRHYRFILKGLEEVEKECQELGISFHLLIGHAKDVLPSFVKDHQIGGVITDFSPLRVPAEWVSAVSKALPSDIPLCQVDAHNVVPCWEASPKLEYGARTIRNKIHNQLSQYLTEFPPVSKHPHKPKAASQPVDWSKAEDSLEVDRKVTEVDWAVPGSTAGLNMLESFCHERLKYFGSDRNNPNKNALSNLSPWIKFGQISVQRCILTVRQYRSKYKESVESYIEEAIIRRELSDNFCFYNKNYDSIDGAYDWAKQTLKVHADDERKYVYTKEQLEFAKTHDDLWNAAQKQMVLEGKMHGFLRMYWAKKILEWTPSPKVALETAIYLNDKYSLDGRDPNGYVGCMWSICGIHDQGWKERDIFGKIRYMNYAGCKRKFDVAAFERKYKSKSIQ</sequence>
<dbReference type="InterPro" id="IPR008148">
    <property type="entry name" value="DNA_photolyase_2"/>
</dbReference>
<reference evidence="17" key="1">
    <citation type="submission" date="2022-08" db="UniProtKB">
        <authorList>
            <consortium name="EnsemblMetazoa"/>
        </authorList>
    </citation>
    <scope>IDENTIFICATION</scope>
    <source>
        <strain evidence="17">05x7-T-G4-1.051#20</strain>
    </source>
</reference>
<dbReference type="EC" id="4.1.99.3" evidence="3"/>
<evidence type="ECO:0000313" key="18">
    <source>
        <dbReference type="Proteomes" id="UP000005408"/>
    </source>
</evidence>
<dbReference type="Gene3D" id="3.40.50.620">
    <property type="entry name" value="HUPs"/>
    <property type="match status" value="1"/>
</dbReference>
<evidence type="ECO:0000256" key="15">
    <source>
        <dbReference type="SAM" id="MobiDB-lite"/>
    </source>
</evidence>
<evidence type="ECO:0000256" key="12">
    <source>
        <dbReference type="ARBA" id="ARBA00033999"/>
    </source>
</evidence>
<dbReference type="InterPro" id="IPR036155">
    <property type="entry name" value="Crypto/Photolyase_N_sf"/>
</dbReference>
<dbReference type="SUPFAM" id="SSF52425">
    <property type="entry name" value="Cryptochrome/photolyase, N-terminal domain"/>
    <property type="match status" value="1"/>
</dbReference>
<protein>
    <recommendedName>
        <fullName evidence="4">Deoxyribodipyrimidine photo-lyase</fullName>
        <ecNumber evidence="3">4.1.99.3</ecNumber>
    </recommendedName>
    <alternativeName>
        <fullName evidence="11">DNA photolyase</fullName>
    </alternativeName>
    <alternativeName>
        <fullName evidence="14">Photoreactivating enzyme</fullName>
    </alternativeName>
</protein>
<organism evidence="17 18">
    <name type="scientific">Magallana gigas</name>
    <name type="common">Pacific oyster</name>
    <name type="synonym">Crassostrea gigas</name>
    <dbReference type="NCBI Taxonomy" id="29159"/>
    <lineage>
        <taxon>Eukaryota</taxon>
        <taxon>Metazoa</taxon>
        <taxon>Spiralia</taxon>
        <taxon>Lophotrochozoa</taxon>
        <taxon>Mollusca</taxon>
        <taxon>Bivalvia</taxon>
        <taxon>Autobranchia</taxon>
        <taxon>Pteriomorphia</taxon>
        <taxon>Ostreida</taxon>
        <taxon>Ostreoidea</taxon>
        <taxon>Ostreidae</taxon>
        <taxon>Magallana</taxon>
    </lineage>
</organism>
<feature type="region of interest" description="Disordered" evidence="15">
    <location>
        <begin position="89"/>
        <end position="119"/>
    </location>
</feature>
<dbReference type="Gene3D" id="1.10.579.10">
    <property type="entry name" value="DNA Cyclobutane Dipyrimidine Photolyase, subunit A, domain 3"/>
    <property type="match status" value="1"/>
</dbReference>
<dbReference type="InterPro" id="IPR032673">
    <property type="entry name" value="DNA_photolyase_2_CS"/>
</dbReference>
<dbReference type="FunFam" id="1.25.40.80:FF:000004">
    <property type="entry name" value="Deoxyribodipyrimidine photolyase"/>
    <property type="match status" value="1"/>
</dbReference>
<evidence type="ECO:0000256" key="11">
    <source>
        <dbReference type="ARBA" id="ARBA00031671"/>
    </source>
</evidence>
<keyword evidence="10" id="KW-0456">Lyase</keyword>
<comment type="function">
    <text evidence="13">Involved in repair of UV radiation-induced DNA damage. Catalyzes the light-dependent monomerization (300-600 nm) of cyclobutyl pyrimidine dimers (in cis-syn configuration), which are formed between adjacent bases on the same DNA strand upon exposure to ultraviolet radiation.</text>
</comment>
<comment type="similarity">
    <text evidence="2">Belongs to the DNA photolyase class-2 family.</text>
</comment>
<evidence type="ECO:0000259" key="16">
    <source>
        <dbReference type="PROSITE" id="PS51645"/>
    </source>
</evidence>
<dbReference type="PANTHER" id="PTHR10211:SF0">
    <property type="entry name" value="DEOXYRIBODIPYRIMIDINE PHOTO-LYASE"/>
    <property type="match status" value="1"/>
</dbReference>
<dbReference type="InterPro" id="IPR006050">
    <property type="entry name" value="DNA_photolyase_N"/>
</dbReference>
<evidence type="ECO:0000256" key="3">
    <source>
        <dbReference type="ARBA" id="ARBA00013149"/>
    </source>
</evidence>
<comment type="catalytic activity">
    <reaction evidence="12">
        <text>cyclobutadipyrimidine (in DNA) = 2 pyrimidine residues (in DNA).</text>
        <dbReference type="EC" id="4.1.99.3"/>
    </reaction>
</comment>
<dbReference type="Proteomes" id="UP000005408">
    <property type="component" value="Unassembled WGS sequence"/>
</dbReference>
<feature type="compositionally biased region" description="Basic and acidic residues" evidence="15">
    <location>
        <begin position="93"/>
        <end position="111"/>
    </location>
</feature>
<dbReference type="GO" id="GO:0003904">
    <property type="term" value="F:deoxyribodipyrimidine photo-lyase activity"/>
    <property type="evidence" value="ECO:0007669"/>
    <property type="project" value="UniProtKB-EC"/>
</dbReference>
<dbReference type="PROSITE" id="PS51645">
    <property type="entry name" value="PHR_CRY_ALPHA_BETA"/>
    <property type="match status" value="1"/>
</dbReference>
<keyword evidence="7" id="KW-0274">FAD</keyword>
<dbReference type="GO" id="GO:0009650">
    <property type="term" value="P:UV protection"/>
    <property type="evidence" value="ECO:0007669"/>
    <property type="project" value="UniProtKB-ARBA"/>
</dbReference>
<keyword evidence="18" id="KW-1185">Reference proteome</keyword>
<evidence type="ECO:0000256" key="9">
    <source>
        <dbReference type="ARBA" id="ARBA00023204"/>
    </source>
</evidence>
<comment type="cofactor">
    <cofactor evidence="1">
        <name>FAD</name>
        <dbReference type="ChEBI" id="CHEBI:57692"/>
    </cofactor>
</comment>
<keyword evidence="6" id="KW-0227">DNA damage</keyword>
<keyword evidence="8" id="KW-0238">DNA-binding</keyword>
<dbReference type="GO" id="GO:0003677">
    <property type="term" value="F:DNA binding"/>
    <property type="evidence" value="ECO:0007669"/>
    <property type="project" value="UniProtKB-KW"/>
</dbReference>
<dbReference type="PANTHER" id="PTHR10211">
    <property type="entry name" value="DEOXYRIBODIPYRIMIDINE PHOTOLYASE"/>
    <property type="match status" value="1"/>
</dbReference>
<dbReference type="SUPFAM" id="SSF48173">
    <property type="entry name" value="Cryptochrome/photolyase FAD-binding domain"/>
    <property type="match status" value="1"/>
</dbReference>
<dbReference type="NCBIfam" id="TIGR00591">
    <property type="entry name" value="phr2"/>
    <property type="match status" value="1"/>
</dbReference>
<evidence type="ECO:0000256" key="5">
    <source>
        <dbReference type="ARBA" id="ARBA00022630"/>
    </source>
</evidence>
<dbReference type="AlphaFoldDB" id="A0A8W8IN73"/>
<feature type="domain" description="Photolyase/cryptochrome alpha/beta" evidence="16">
    <location>
        <begin position="161"/>
        <end position="293"/>
    </location>
</feature>
<evidence type="ECO:0000256" key="10">
    <source>
        <dbReference type="ARBA" id="ARBA00023239"/>
    </source>
</evidence>
<dbReference type="EnsemblMetazoa" id="G15103.2">
    <property type="protein sequence ID" value="G15103.2:cds"/>
    <property type="gene ID" value="G15103"/>
</dbReference>
<evidence type="ECO:0000256" key="1">
    <source>
        <dbReference type="ARBA" id="ARBA00001974"/>
    </source>
</evidence>
<dbReference type="Gene3D" id="1.25.40.80">
    <property type="match status" value="1"/>
</dbReference>
<dbReference type="InterPro" id="IPR014729">
    <property type="entry name" value="Rossmann-like_a/b/a_fold"/>
</dbReference>
<proteinExistence type="inferred from homology"/>
<dbReference type="GO" id="GO:0000719">
    <property type="term" value="P:photoreactive repair"/>
    <property type="evidence" value="ECO:0007669"/>
    <property type="project" value="TreeGrafter"/>
</dbReference>
<evidence type="ECO:0000256" key="14">
    <source>
        <dbReference type="ARBA" id="ARBA00083107"/>
    </source>
</evidence>
<evidence type="ECO:0000256" key="13">
    <source>
        <dbReference type="ARBA" id="ARBA00059220"/>
    </source>
</evidence>
<dbReference type="InterPro" id="IPR036134">
    <property type="entry name" value="Crypto/Photolyase_FAD-like_sf"/>
</dbReference>
<evidence type="ECO:0000313" key="17">
    <source>
        <dbReference type="EnsemblMetazoa" id="G15103.2:cds"/>
    </source>
</evidence>
<dbReference type="Pfam" id="PF00875">
    <property type="entry name" value="DNA_photolyase"/>
    <property type="match status" value="1"/>
</dbReference>
<evidence type="ECO:0000256" key="6">
    <source>
        <dbReference type="ARBA" id="ARBA00022763"/>
    </source>
</evidence>
<evidence type="ECO:0000256" key="2">
    <source>
        <dbReference type="ARBA" id="ARBA00006409"/>
    </source>
</evidence>
<dbReference type="PROSITE" id="PS01084">
    <property type="entry name" value="DNA_PHOTOLYASES_2_2"/>
    <property type="match status" value="1"/>
</dbReference>
<evidence type="ECO:0000256" key="4">
    <source>
        <dbReference type="ARBA" id="ARBA00014046"/>
    </source>
</evidence>
<dbReference type="FunFam" id="3.40.50.620:FF:000110">
    <property type="entry name" value="Deoxyribodipyrimidine photolyase"/>
    <property type="match status" value="1"/>
</dbReference>
<accession>A0A8W8IN73</accession>
<name>A0A8W8IN73_MAGGI</name>
<evidence type="ECO:0000256" key="8">
    <source>
        <dbReference type="ARBA" id="ARBA00023125"/>
    </source>
</evidence>
<keyword evidence="5" id="KW-0285">Flavoprotein</keyword>